<accession>A0A381ZVR3</accession>
<gene>
    <name evidence="1" type="ORF">METZ01_LOCUS146200</name>
</gene>
<evidence type="ECO:0000313" key="1">
    <source>
        <dbReference type="EMBL" id="SVA93346.1"/>
    </source>
</evidence>
<protein>
    <recommendedName>
        <fullName evidence="2">Polymerase/histidinol phosphatase N-terminal domain-containing protein</fullName>
    </recommendedName>
</protein>
<name>A0A381ZVR3_9ZZZZ</name>
<sequence length="291" mass="31909">MPLINPLADADGTWIRGSFHGHCDEHSACSSVPLADSLRQYEEVGAGFVTLTDHDHITDLGPARQQYPELAFLHGFEYSTRENVVFCGDSVDELFRLSLEEALTKAGDLLTIVCHPQPMGAAREYWTRPKLEALGTMPDGIEVYNGHYGTPTGRANGRQPLYNDFWDELLTAGHHVWGFGNDDFHDPEDFSNAWNMVHVDDVSAKGVVIAAKSGRSYATTGLLLENLIVDGDHVEVHVSADAKGRFVGPGALVLASGEGARFSYDAGDEAYVRFEAESDAGRIFLQPLWKT</sequence>
<reference evidence="1" key="1">
    <citation type="submission" date="2018-05" db="EMBL/GenBank/DDBJ databases">
        <authorList>
            <person name="Lanie J.A."/>
            <person name="Ng W.-L."/>
            <person name="Kazmierczak K.M."/>
            <person name="Andrzejewski T.M."/>
            <person name="Davidsen T.M."/>
            <person name="Wayne K.J."/>
            <person name="Tettelin H."/>
            <person name="Glass J.I."/>
            <person name="Rusch D."/>
            <person name="Podicherti R."/>
            <person name="Tsui H.-C.T."/>
            <person name="Winkler M.E."/>
        </authorList>
    </citation>
    <scope>NUCLEOTIDE SEQUENCE</scope>
</reference>
<dbReference type="InterPro" id="IPR016195">
    <property type="entry name" value="Pol/histidinol_Pase-like"/>
</dbReference>
<dbReference type="EMBL" id="UINC01022859">
    <property type="protein sequence ID" value="SVA93346.1"/>
    <property type="molecule type" value="Genomic_DNA"/>
</dbReference>
<proteinExistence type="predicted"/>
<dbReference type="AlphaFoldDB" id="A0A381ZVR3"/>
<dbReference type="Gene3D" id="3.20.20.140">
    <property type="entry name" value="Metal-dependent hydrolases"/>
    <property type="match status" value="1"/>
</dbReference>
<evidence type="ECO:0008006" key="2">
    <source>
        <dbReference type="Google" id="ProtNLM"/>
    </source>
</evidence>
<dbReference type="SUPFAM" id="SSF89550">
    <property type="entry name" value="PHP domain-like"/>
    <property type="match status" value="1"/>
</dbReference>
<organism evidence="1">
    <name type="scientific">marine metagenome</name>
    <dbReference type="NCBI Taxonomy" id="408172"/>
    <lineage>
        <taxon>unclassified sequences</taxon>
        <taxon>metagenomes</taxon>
        <taxon>ecological metagenomes</taxon>
    </lineage>
</organism>